<dbReference type="InterPro" id="IPR011009">
    <property type="entry name" value="Kinase-like_dom_sf"/>
</dbReference>
<feature type="compositionally biased region" description="Polar residues" evidence="1">
    <location>
        <begin position="51"/>
        <end position="67"/>
    </location>
</feature>
<name>A0A1L9PBF6_ASPVE</name>
<dbReference type="GeneID" id="63725317"/>
<reference evidence="3" key="1">
    <citation type="journal article" date="2017" name="Genome Biol.">
        <title>Comparative genomics reveals high biological diversity and specific adaptations in the industrially and medically important fungal genus Aspergillus.</title>
        <authorList>
            <person name="de Vries R.P."/>
            <person name="Riley R."/>
            <person name="Wiebenga A."/>
            <person name="Aguilar-Osorio G."/>
            <person name="Amillis S."/>
            <person name="Uchima C.A."/>
            <person name="Anderluh G."/>
            <person name="Asadollahi M."/>
            <person name="Askin M."/>
            <person name="Barry K."/>
            <person name="Battaglia E."/>
            <person name="Bayram O."/>
            <person name="Benocci T."/>
            <person name="Braus-Stromeyer S.A."/>
            <person name="Caldana C."/>
            <person name="Canovas D."/>
            <person name="Cerqueira G.C."/>
            <person name="Chen F."/>
            <person name="Chen W."/>
            <person name="Choi C."/>
            <person name="Clum A."/>
            <person name="Dos Santos R.A."/>
            <person name="Damasio A.R."/>
            <person name="Diallinas G."/>
            <person name="Emri T."/>
            <person name="Fekete E."/>
            <person name="Flipphi M."/>
            <person name="Freyberg S."/>
            <person name="Gallo A."/>
            <person name="Gournas C."/>
            <person name="Habgood R."/>
            <person name="Hainaut M."/>
            <person name="Harispe M.L."/>
            <person name="Henrissat B."/>
            <person name="Hilden K.S."/>
            <person name="Hope R."/>
            <person name="Hossain A."/>
            <person name="Karabika E."/>
            <person name="Karaffa L."/>
            <person name="Karanyi Z."/>
            <person name="Krasevec N."/>
            <person name="Kuo A."/>
            <person name="Kusch H."/>
            <person name="LaButti K."/>
            <person name="Lagendijk E.L."/>
            <person name="Lapidus A."/>
            <person name="Levasseur A."/>
            <person name="Lindquist E."/>
            <person name="Lipzen A."/>
            <person name="Logrieco A.F."/>
            <person name="MacCabe A."/>
            <person name="Maekelae M.R."/>
            <person name="Malavazi I."/>
            <person name="Melin P."/>
            <person name="Meyer V."/>
            <person name="Mielnichuk N."/>
            <person name="Miskei M."/>
            <person name="Molnar A.P."/>
            <person name="Mule G."/>
            <person name="Ngan C.Y."/>
            <person name="Orejas M."/>
            <person name="Orosz E."/>
            <person name="Ouedraogo J.P."/>
            <person name="Overkamp K.M."/>
            <person name="Park H.-S."/>
            <person name="Perrone G."/>
            <person name="Piumi F."/>
            <person name="Punt P.J."/>
            <person name="Ram A.F."/>
            <person name="Ramon A."/>
            <person name="Rauscher S."/>
            <person name="Record E."/>
            <person name="Riano-Pachon D.M."/>
            <person name="Robert V."/>
            <person name="Roehrig J."/>
            <person name="Ruller R."/>
            <person name="Salamov A."/>
            <person name="Salih N.S."/>
            <person name="Samson R.A."/>
            <person name="Sandor E."/>
            <person name="Sanguinetti M."/>
            <person name="Schuetze T."/>
            <person name="Sepcic K."/>
            <person name="Shelest E."/>
            <person name="Sherlock G."/>
            <person name="Sophianopoulou V."/>
            <person name="Squina F.M."/>
            <person name="Sun H."/>
            <person name="Susca A."/>
            <person name="Todd R.B."/>
            <person name="Tsang A."/>
            <person name="Unkles S.E."/>
            <person name="van de Wiele N."/>
            <person name="van Rossen-Uffink D."/>
            <person name="Oliveira J.V."/>
            <person name="Vesth T.C."/>
            <person name="Visser J."/>
            <person name="Yu J.-H."/>
            <person name="Zhou M."/>
            <person name="Andersen M.R."/>
            <person name="Archer D.B."/>
            <person name="Baker S.E."/>
            <person name="Benoit I."/>
            <person name="Brakhage A.A."/>
            <person name="Braus G.H."/>
            <person name="Fischer R."/>
            <person name="Frisvad J.C."/>
            <person name="Goldman G.H."/>
            <person name="Houbraken J."/>
            <person name="Oakley B."/>
            <person name="Pocsi I."/>
            <person name="Scazzocchio C."/>
            <person name="Seiboth B."/>
            <person name="vanKuyk P.A."/>
            <person name="Wortman J."/>
            <person name="Dyer P.S."/>
            <person name="Grigoriev I.V."/>
        </authorList>
    </citation>
    <scope>NUCLEOTIDE SEQUENCE [LARGE SCALE GENOMIC DNA]</scope>
    <source>
        <strain evidence="3">CBS 583.65</strain>
    </source>
</reference>
<dbReference type="PANTHER" id="PTHR21310:SF13">
    <property type="entry name" value="AMINOGLYCOSIDE PHOSPHOTRANSFERASE DOMAIN-CONTAINING PROTEIN"/>
    <property type="match status" value="1"/>
</dbReference>
<sequence>MVQTPEPKLFRLESVRKVFRWKWVRCKLFRSKGRQNSHDTMRESTVEPSDIKQSTLSHPSSITQAHPQTDQSTEDQSSQYGLDWHHGEAVWTETPDIDAIKALVAHRVSAVLNTKSLNASDIHVEFLGNSGYYRLYLISSPRLPQKYLFRATLPVEPFYKTESEVATMAFIRKYTALPVPLVIDYCSSASNPIKFEWILQECAEGTALSETWDDMPFHIKAEFTVQMQRHMQLLQDFDFPWIGNLYHSRCKDRVNGQPAKWIRVSDGQDQDDPDFVIGRIVSPWSFRGKRRDILADRGPFVSGSHLMLARADLQDEYLQQLALGSTDESCRVPELLNSEYSREVYQSIKAWEDTHPHHEDEHRVLHHSNLSDRDIIVQSSNSNPIQLSGIINWESVGTVPTWQVDFPHFLKGPSGSELQSRWRPSMSASDSEALMKDGQKVDLRQIYGEPLRPALTVKISRCLQECAEALEQFDQAESC</sequence>
<gene>
    <name evidence="2" type="ORF">ASPVEDRAFT_25695</name>
</gene>
<dbReference type="Proteomes" id="UP000184073">
    <property type="component" value="Unassembled WGS sequence"/>
</dbReference>
<dbReference type="PANTHER" id="PTHR21310">
    <property type="entry name" value="AMINOGLYCOSIDE PHOSPHOTRANSFERASE-RELATED-RELATED"/>
    <property type="match status" value="1"/>
</dbReference>
<evidence type="ECO:0000313" key="3">
    <source>
        <dbReference type="Proteomes" id="UP000184073"/>
    </source>
</evidence>
<keyword evidence="3" id="KW-1185">Reference proteome</keyword>
<organism evidence="2 3">
    <name type="scientific">Aspergillus versicolor CBS 583.65</name>
    <dbReference type="NCBI Taxonomy" id="1036611"/>
    <lineage>
        <taxon>Eukaryota</taxon>
        <taxon>Fungi</taxon>
        <taxon>Dikarya</taxon>
        <taxon>Ascomycota</taxon>
        <taxon>Pezizomycotina</taxon>
        <taxon>Eurotiomycetes</taxon>
        <taxon>Eurotiomycetidae</taxon>
        <taxon>Eurotiales</taxon>
        <taxon>Aspergillaceae</taxon>
        <taxon>Aspergillus</taxon>
        <taxon>Aspergillus subgen. Nidulantes</taxon>
    </lineage>
</organism>
<dbReference type="VEuPathDB" id="FungiDB:ASPVEDRAFT_25695"/>
<dbReference type="SUPFAM" id="SSF56112">
    <property type="entry name" value="Protein kinase-like (PK-like)"/>
    <property type="match status" value="1"/>
</dbReference>
<feature type="region of interest" description="Disordered" evidence="1">
    <location>
        <begin position="34"/>
        <end position="79"/>
    </location>
</feature>
<proteinExistence type="predicted"/>
<dbReference type="OrthoDB" id="428260at2759"/>
<evidence type="ECO:0000256" key="1">
    <source>
        <dbReference type="SAM" id="MobiDB-lite"/>
    </source>
</evidence>
<protein>
    <recommendedName>
        <fullName evidence="4">Aminoglycoside phosphotransferase domain-containing protein</fullName>
    </recommendedName>
</protein>
<dbReference type="InterPro" id="IPR051678">
    <property type="entry name" value="AGP_Transferase"/>
</dbReference>
<evidence type="ECO:0008006" key="4">
    <source>
        <dbReference type="Google" id="ProtNLM"/>
    </source>
</evidence>
<dbReference type="EMBL" id="KV878126">
    <property type="protein sequence ID" value="OJI98848.1"/>
    <property type="molecule type" value="Genomic_DNA"/>
</dbReference>
<feature type="compositionally biased region" description="Low complexity" evidence="1">
    <location>
        <begin position="68"/>
        <end position="79"/>
    </location>
</feature>
<dbReference type="RefSeq" id="XP_040664611.1">
    <property type="nucleotide sequence ID" value="XM_040809806.1"/>
</dbReference>
<accession>A0A1L9PBF6</accession>
<evidence type="ECO:0000313" key="2">
    <source>
        <dbReference type="EMBL" id="OJI98848.1"/>
    </source>
</evidence>
<dbReference type="AlphaFoldDB" id="A0A1L9PBF6"/>
<feature type="compositionally biased region" description="Basic and acidic residues" evidence="1">
    <location>
        <begin position="36"/>
        <end position="45"/>
    </location>
</feature>